<reference evidence="1 2" key="1">
    <citation type="submission" date="2016-10" db="EMBL/GenBank/DDBJ databases">
        <title>Draft genome sequence of Coniochaeta ligniaria NRRL30616, a lignocellulolytic fungus for bioabatement of inhibitors in plant biomass hydrolysates.</title>
        <authorList>
            <consortium name="DOE Joint Genome Institute"/>
            <person name="Jimenez D.J."/>
            <person name="Hector R.E."/>
            <person name="Riley R."/>
            <person name="Sun H."/>
            <person name="Grigoriev I.V."/>
            <person name="Van Elsas J.D."/>
            <person name="Nichols N.N."/>
        </authorList>
    </citation>
    <scope>NUCLEOTIDE SEQUENCE [LARGE SCALE GENOMIC DNA]</scope>
    <source>
        <strain evidence="1 2">NRRL 30616</strain>
    </source>
</reference>
<gene>
    <name evidence="1" type="ORF">CONLIGDRAFT_6489</name>
</gene>
<proteinExistence type="predicted"/>
<sequence length="151" mass="16163">MMSARATYQDALNFNDVDATIHVTGRLPDSHANKPCRKSLRPEIFWSYDIGDVGNTSGGEFLSSISVTAASHGSTVGDEGGCRSSLAVRRALPNHIRAVYSKLVCYGNLASGEECLAEVMLQSGSNGEVSRSRARASTWCSGVETFERSAL</sequence>
<keyword evidence="2" id="KW-1185">Reference proteome</keyword>
<dbReference type="InParanoid" id="A0A1J7JM51"/>
<protein>
    <submittedName>
        <fullName evidence="1">Uncharacterized protein</fullName>
    </submittedName>
</protein>
<evidence type="ECO:0000313" key="2">
    <source>
        <dbReference type="Proteomes" id="UP000182658"/>
    </source>
</evidence>
<name>A0A1J7JM51_9PEZI</name>
<dbReference type="AlphaFoldDB" id="A0A1J7JM51"/>
<dbReference type="EMBL" id="KV875093">
    <property type="protein sequence ID" value="OIW34481.1"/>
    <property type="molecule type" value="Genomic_DNA"/>
</dbReference>
<organism evidence="1 2">
    <name type="scientific">Coniochaeta ligniaria NRRL 30616</name>
    <dbReference type="NCBI Taxonomy" id="1408157"/>
    <lineage>
        <taxon>Eukaryota</taxon>
        <taxon>Fungi</taxon>
        <taxon>Dikarya</taxon>
        <taxon>Ascomycota</taxon>
        <taxon>Pezizomycotina</taxon>
        <taxon>Sordariomycetes</taxon>
        <taxon>Sordariomycetidae</taxon>
        <taxon>Coniochaetales</taxon>
        <taxon>Coniochaetaceae</taxon>
        <taxon>Coniochaeta</taxon>
    </lineage>
</organism>
<accession>A0A1J7JM51</accession>
<evidence type="ECO:0000313" key="1">
    <source>
        <dbReference type="EMBL" id="OIW34481.1"/>
    </source>
</evidence>
<dbReference type="Proteomes" id="UP000182658">
    <property type="component" value="Unassembled WGS sequence"/>
</dbReference>